<dbReference type="PROSITE" id="PS50041">
    <property type="entry name" value="C_TYPE_LECTIN_2"/>
    <property type="match status" value="1"/>
</dbReference>
<evidence type="ECO:0000256" key="1">
    <source>
        <dbReference type="SAM" id="SignalP"/>
    </source>
</evidence>
<dbReference type="CDD" id="cd00037">
    <property type="entry name" value="CLECT"/>
    <property type="match status" value="1"/>
</dbReference>
<dbReference type="EMBL" id="JAAMOB010000016">
    <property type="protein sequence ID" value="KAF4102899.1"/>
    <property type="molecule type" value="Genomic_DNA"/>
</dbReference>
<dbReference type="InterPro" id="IPR016186">
    <property type="entry name" value="C-type_lectin-like/link_sf"/>
</dbReference>
<dbReference type="InterPro" id="IPR016187">
    <property type="entry name" value="CTDL_fold"/>
</dbReference>
<dbReference type="PANTHER" id="PTHR46534:SF1">
    <property type="entry name" value="IGGFC-BINDING PROTEIN N-TERMINAL DOMAIN-CONTAINING PROTEIN"/>
    <property type="match status" value="1"/>
</dbReference>
<keyword evidence="1" id="KW-0732">Signal</keyword>
<dbReference type="AlphaFoldDB" id="A0A7J6C6J2"/>
<evidence type="ECO:0000313" key="4">
    <source>
        <dbReference type="Proteomes" id="UP000579812"/>
    </source>
</evidence>
<keyword evidence="4" id="KW-1185">Reference proteome</keyword>
<proteinExistence type="predicted"/>
<protein>
    <recommendedName>
        <fullName evidence="2">C-type lectin domain-containing protein</fullName>
    </recommendedName>
</protein>
<evidence type="ECO:0000259" key="2">
    <source>
        <dbReference type="PROSITE" id="PS50041"/>
    </source>
</evidence>
<feature type="signal peptide" evidence="1">
    <location>
        <begin position="1"/>
        <end position="16"/>
    </location>
</feature>
<dbReference type="PANTHER" id="PTHR46534">
    <property type="entry name" value="IGGFC_BINDING DOMAIN-CONTAINING PROTEIN"/>
    <property type="match status" value="1"/>
</dbReference>
<dbReference type="Pfam" id="PF17517">
    <property type="entry name" value="IgGFc_binding"/>
    <property type="match status" value="1"/>
</dbReference>
<dbReference type="Pfam" id="PF00059">
    <property type="entry name" value="Lectin_C"/>
    <property type="match status" value="1"/>
</dbReference>
<feature type="domain" description="C-type lectin" evidence="2">
    <location>
        <begin position="417"/>
        <end position="527"/>
    </location>
</feature>
<reference evidence="3 4" key="1">
    <citation type="submission" date="2020-04" db="EMBL/GenBank/DDBJ databases">
        <title>Chromosome-level genome assembly of a cyprinid fish Onychostoma macrolepis by integration of Nanopore Sequencing, Bionano and Hi-C technology.</title>
        <authorList>
            <person name="Wang D."/>
        </authorList>
    </citation>
    <scope>NUCLEOTIDE SEQUENCE [LARGE SCALE GENOMIC DNA]</scope>
    <source>
        <strain evidence="3">SWU-2019</strain>
        <tissue evidence="3">Muscle</tissue>
    </source>
</reference>
<name>A0A7J6C6J2_9TELE</name>
<organism evidence="3 4">
    <name type="scientific">Onychostoma macrolepis</name>
    <dbReference type="NCBI Taxonomy" id="369639"/>
    <lineage>
        <taxon>Eukaryota</taxon>
        <taxon>Metazoa</taxon>
        <taxon>Chordata</taxon>
        <taxon>Craniata</taxon>
        <taxon>Vertebrata</taxon>
        <taxon>Euteleostomi</taxon>
        <taxon>Actinopterygii</taxon>
        <taxon>Neopterygii</taxon>
        <taxon>Teleostei</taxon>
        <taxon>Ostariophysi</taxon>
        <taxon>Cypriniformes</taxon>
        <taxon>Cyprinidae</taxon>
        <taxon>Acrossocheilinae</taxon>
        <taxon>Onychostoma</taxon>
    </lineage>
</organism>
<dbReference type="Proteomes" id="UP000579812">
    <property type="component" value="Unassembled WGS sequence"/>
</dbReference>
<feature type="chain" id="PRO_5029562737" description="C-type lectin domain-containing protein" evidence="1">
    <location>
        <begin position="17"/>
        <end position="542"/>
    </location>
</feature>
<sequence length="542" mass="60577">MLVFLLIASMFCQGLTDVSYGDDFITAFPENIGFFYPSDLKNILRVTALHDNTKIKTLNVHISDSSEVYQLGFSYASVRITSDKNITVVSISQRAGSTQTNVVQPTVNLGIQHLIPLLDYPVYLESFNLPGPVSTTIKYSSFKLLIINAVDSQNSITIVKQTSTSGVSEETFSIEPYQLVQLQTNGSILKVKSSKKVAVILTHPCVETESCNCNMVINQILPNKFHGRSFIVPSIFNVAKTKLLMLSENTTKLFHDGNQLQASPSTLLSFSDLQKSQLVNATEQVSLRLFSPGLIVELIPETMFFACYLLQFSRENGKAVVIAETDSKDDVRTNNGLLSASDWTAIAGTNYSSAVVTIPDKIATIWHPTSRIGVYMLEHVSLKVMFGGPAVPINKKPDLRGCVLVPGEFAIGWDPLTWKKSREYCMNKGKQFACPVTESVHEDMAHNLTMVDAHGDGWIGLRRSLLTTDWYWQEEYDTPVSVNYYHWDDKHPLDLLKGLCTSVSLDPRNDFKWRSARCCDKKKPVCYKKPAYLNPLQQLVEI</sequence>
<accession>A0A7J6C6J2</accession>
<evidence type="ECO:0000313" key="3">
    <source>
        <dbReference type="EMBL" id="KAF4102899.1"/>
    </source>
</evidence>
<comment type="caution">
    <text evidence="3">The sequence shown here is derived from an EMBL/GenBank/DDBJ whole genome shotgun (WGS) entry which is preliminary data.</text>
</comment>
<dbReference type="InterPro" id="IPR035234">
    <property type="entry name" value="IgGFc-bd_N"/>
</dbReference>
<dbReference type="InterPro" id="IPR001304">
    <property type="entry name" value="C-type_lectin-like"/>
</dbReference>
<dbReference type="SUPFAM" id="SSF56436">
    <property type="entry name" value="C-type lectin-like"/>
    <property type="match status" value="1"/>
</dbReference>
<gene>
    <name evidence="3" type="ORF">G5714_015782</name>
</gene>
<dbReference type="Gene3D" id="3.10.100.10">
    <property type="entry name" value="Mannose-Binding Protein A, subunit A"/>
    <property type="match status" value="1"/>
</dbReference>